<accession>A0AA46TDX7</accession>
<name>A0AA46TDX7_9VIRU</name>
<protein>
    <submittedName>
        <fullName evidence="1">Uncharacterized protein</fullName>
    </submittedName>
</protein>
<organism evidence="1 2">
    <name type="scientific">Methanophagales virus PBV305</name>
    <dbReference type="NCBI Taxonomy" id="3071310"/>
    <lineage>
        <taxon>Viruses</taxon>
        <taxon>Varidnaviria</taxon>
        <taxon>Abadenavirae</taxon>
        <taxon>Produgelaviricota</taxon>
        <taxon>Belvinaviricetes</taxon>
        <taxon>Coyopavirales</taxon>
        <taxon>Chaacviridae</taxon>
        <taxon>Homochaacvirus</taxon>
        <taxon>Homochaacvirus californiense</taxon>
    </lineage>
</organism>
<evidence type="ECO:0000313" key="1">
    <source>
        <dbReference type="EMBL" id="UYL65057.1"/>
    </source>
</evidence>
<dbReference type="Proteomes" id="UP001156238">
    <property type="component" value="Segment"/>
</dbReference>
<sequence length="52" mass="6404">MSRIYEQQLVKEIDRSALTLWTRMITLLESYNDRIEKLEECMEEIKNKEVRK</sequence>
<keyword evidence="2" id="KW-1185">Reference proteome</keyword>
<dbReference type="EMBL" id="OP548100">
    <property type="protein sequence ID" value="UYL65057.1"/>
    <property type="molecule type" value="Genomic_DNA"/>
</dbReference>
<gene>
    <name evidence="1" type="ORF">HJKPNNFO_00005</name>
</gene>
<proteinExistence type="predicted"/>
<evidence type="ECO:0000313" key="2">
    <source>
        <dbReference type="Proteomes" id="UP001156238"/>
    </source>
</evidence>
<reference evidence="1 2" key="1">
    <citation type="submission" date="2022-09" db="EMBL/GenBank/DDBJ databases">
        <title>Evolutionary Diversification of Methanotrophic Ca. Methanophagales (ANME-1) and Their Expansive Virome.</title>
        <authorList>
            <person name="Laso-Perez R."/>
            <person name="Wu F."/>
            <person name="Cremiere A."/>
            <person name="Speth D.R."/>
            <person name="Magyar J.S."/>
            <person name="Krupovic M."/>
            <person name="Orphan V."/>
        </authorList>
    </citation>
    <scope>NUCLEOTIDE SEQUENCE [LARGE SCALE GENOMIC DNA]</scope>
    <source>
        <strain evidence="1">PBV305</strain>
    </source>
</reference>